<reference evidence="2" key="1">
    <citation type="submission" date="2014-09" db="EMBL/GenBank/DDBJ databases">
        <authorList>
            <person name="Sauder A.B."/>
            <person name="McKenzie Q.R."/>
            <person name="Temple L.M."/>
            <person name="Alexis B.K."/>
            <person name="Al-Atrache Z."/>
            <person name="Lewis L.O."/>
            <person name="Loesser-Casey K.E."/>
            <person name="Mitchell K.J."/>
        </authorList>
    </citation>
    <scope>NUCLEOTIDE SEQUENCE [LARGE SCALE GENOMIC DNA]</scope>
</reference>
<proteinExistence type="predicted"/>
<dbReference type="EMBL" id="KJ489397">
    <property type="protein sequence ID" value="AHZ09651.1"/>
    <property type="molecule type" value="Genomic_DNA"/>
</dbReference>
<accession>A0A024B0H3</accession>
<evidence type="ECO:0000313" key="1">
    <source>
        <dbReference type="EMBL" id="AHZ09651.1"/>
    </source>
</evidence>
<evidence type="ECO:0000313" key="2">
    <source>
        <dbReference type="Proteomes" id="UP000026902"/>
    </source>
</evidence>
<dbReference type="Proteomes" id="UP000026902">
    <property type="component" value="Segment"/>
</dbReference>
<dbReference type="GeneID" id="19526517"/>
<dbReference type="KEGG" id="vg:19526517"/>
<protein>
    <submittedName>
        <fullName evidence="1">Uncharacterized protein</fullName>
    </submittedName>
</protein>
<dbReference type="RefSeq" id="YP_009037117.1">
    <property type="nucleotide sequence ID" value="NC_024216.1"/>
</dbReference>
<name>A0A024B0H3_9CAUD</name>
<sequence length="58" mass="6506">MELMQEKIRQAIVALESASKALDEDSIQLGLGQLDVAEDAVSGCKWLLRSELKFREEN</sequence>
<organism evidence="1 2">
    <name type="scientific">Bacillus phage CAM003</name>
    <dbReference type="NCBI Taxonomy" id="1486657"/>
    <lineage>
        <taxon>Viruses</taxon>
        <taxon>Duplodnaviria</taxon>
        <taxon>Heunggongvirae</taxon>
        <taxon>Uroviricota</taxon>
        <taxon>Caudoviricetes</taxon>
        <taxon>Herelleviridae</taxon>
        <taxon>Bastillevirinae</taxon>
        <taxon>Bastillevirus</taxon>
        <taxon>Bastillevirus CAM003</taxon>
    </lineage>
</organism>
<keyword evidence="2" id="KW-1185">Reference proteome</keyword>